<reference evidence="2 3" key="1">
    <citation type="journal article" date="2015" name="PLoS Pathog.">
        <title>Leptomonas seymouri: Adaptations to the Dixenous Life Cycle Analyzed by Genome Sequencing, Transcriptome Profiling and Co-infection with Leishmania donovani.</title>
        <authorList>
            <person name="Kraeva N."/>
            <person name="Butenko A."/>
            <person name="Hlavacova J."/>
            <person name="Kostygov A."/>
            <person name="Myskova J."/>
            <person name="Grybchuk D."/>
            <person name="Lestinova T."/>
            <person name="Votypka J."/>
            <person name="Volf P."/>
            <person name="Opperdoes F."/>
            <person name="Flegontov P."/>
            <person name="Lukes J."/>
            <person name="Yurchenko V."/>
        </authorList>
    </citation>
    <scope>NUCLEOTIDE SEQUENCE [LARGE SCALE GENOMIC DNA]</scope>
    <source>
        <strain evidence="2 3">ATCC 30220</strain>
    </source>
</reference>
<feature type="compositionally biased region" description="Basic and acidic residues" evidence="1">
    <location>
        <begin position="132"/>
        <end position="145"/>
    </location>
</feature>
<dbReference type="AlphaFoldDB" id="A0A0N1I626"/>
<dbReference type="EMBL" id="LJSK01000089">
    <property type="protein sequence ID" value="KPI87402.1"/>
    <property type="molecule type" value="Genomic_DNA"/>
</dbReference>
<protein>
    <submittedName>
        <fullName evidence="2">Uncharacterized protein</fullName>
    </submittedName>
</protein>
<keyword evidence="3" id="KW-1185">Reference proteome</keyword>
<feature type="region of interest" description="Disordered" evidence="1">
    <location>
        <begin position="115"/>
        <end position="145"/>
    </location>
</feature>
<evidence type="ECO:0000256" key="1">
    <source>
        <dbReference type="SAM" id="MobiDB-lite"/>
    </source>
</evidence>
<evidence type="ECO:0000313" key="2">
    <source>
        <dbReference type="EMBL" id="KPI87402.1"/>
    </source>
</evidence>
<dbReference type="OMA" id="RAVCFFR"/>
<dbReference type="OrthoDB" id="272958at2759"/>
<gene>
    <name evidence="2" type="ORF">ABL78_3486</name>
</gene>
<accession>A0A0N1I626</accession>
<comment type="caution">
    <text evidence="2">The sequence shown here is derived from an EMBL/GenBank/DDBJ whole genome shotgun (WGS) entry which is preliminary data.</text>
</comment>
<name>A0A0N1I626_LEPSE</name>
<dbReference type="VEuPathDB" id="TriTrypDB:Lsey_0089_0020"/>
<evidence type="ECO:0000313" key="3">
    <source>
        <dbReference type="Proteomes" id="UP000038009"/>
    </source>
</evidence>
<proteinExistence type="predicted"/>
<feature type="region of interest" description="Disordered" evidence="1">
    <location>
        <begin position="383"/>
        <end position="420"/>
    </location>
</feature>
<organism evidence="2 3">
    <name type="scientific">Leptomonas seymouri</name>
    <dbReference type="NCBI Taxonomy" id="5684"/>
    <lineage>
        <taxon>Eukaryota</taxon>
        <taxon>Discoba</taxon>
        <taxon>Euglenozoa</taxon>
        <taxon>Kinetoplastea</taxon>
        <taxon>Metakinetoplastina</taxon>
        <taxon>Trypanosomatida</taxon>
        <taxon>Trypanosomatidae</taxon>
        <taxon>Leishmaniinae</taxon>
        <taxon>Leptomonas</taxon>
    </lineage>
</organism>
<dbReference type="Proteomes" id="UP000038009">
    <property type="component" value="Unassembled WGS sequence"/>
</dbReference>
<sequence length="1053" mass="115539">MQVNLQAVSDALDGLLAEKKINNLAPRQWKNLAIIQKRQPPPSQPTASDRHADVKLQTAKTGSGAEMANLACTEDEVDTELIHIPTDLTMIVDQKGNGSPDPSLGENRGAGAAINSTALKKKSPSQRSSRTQKLETRIKESGSSSEDRSNVYKFFAHLMSADIIATRPVGMSGIGVGSILVTPRNIARRIEKGELPSKSWVTNTALTPSACAILEVENFDQLQQKHCHNLPLHSDTKDHQSNAHSVMCRDAKLVVYVEDNTEHFRHVSDTHNQSPSETLSLSVTVDTSNSLRGGFMKIVEELLPPNNVAAFTVPGTQLSQFIRVTIMPSGQQGAASKLIRVRALCVYWSNTWTSKLVEHLQPSNLLDEEVMAFLREGSKKLERASSTERLTDLQNTTPRQQFAPREAGAPAEEKKQALSWNSSRKPDFMNFCDISGVADFVKDAALSTLHSDPVSSREKNNDRVHSTWEYNWLSDEVDPCLPEKSLLPQTRRAKKTDCKGSEAAPSGGSALSEYILTLQAWNSAPLWGVEEAIEFCLSQTTSFSVSTILVADLFSESAAFHFTQPFKVHFLITTSPTTGEESNNVAVPSGATPPPLHSLSSVASQVAALGYTSELLFKTDACGSFGCVIRPESAVFNSVEDRYKLLFVIPADAHSSYMTEAVDVAIFMLKTALSIFKKPERAQLKSVKRFPGRFSPLVLSERQSRFPYGALKLLVDGTECFEKLTSILTEWSDFAGPIRYYGDAAQPMLRMLLAPFRFAGLENSASCESEQEDYNTEVQWARLHIKMVGLWKSDFGAWKDSAKSTVALEVAARISTTYVWQSTSRVSTPLRLLLTDNHLLETAHDVDGLILPLRVTDLVQKHASMPPVALLSETPWLELLQSAEKLINTSSTASIAATRDSFASFAALRRRVTISFSFHILSTAFKRGWERVSVSMPELYARFQALAAEWSNSGAVTAGLTTSVDCCSCTSLSFLDEDAFMDTFVQWRYPFPEVVILHCTSVFGAAAPLLAYLGAEIPLTNSSCRSSSGATSLFSREALCRFSSVPSLEAGLT</sequence>